<feature type="chain" id="PRO_5045516728" evidence="2">
    <location>
        <begin position="24"/>
        <end position="716"/>
    </location>
</feature>
<evidence type="ECO:0000313" key="3">
    <source>
        <dbReference type="EMBL" id="KAK5068786.1"/>
    </source>
</evidence>
<feature type="compositionally biased region" description="Polar residues" evidence="1">
    <location>
        <begin position="312"/>
        <end position="331"/>
    </location>
</feature>
<reference evidence="3 4" key="1">
    <citation type="submission" date="2023-08" db="EMBL/GenBank/DDBJ databases">
        <title>Black Yeasts Isolated from many extreme environments.</title>
        <authorList>
            <person name="Coleine C."/>
            <person name="Stajich J.E."/>
            <person name="Selbmann L."/>
        </authorList>
    </citation>
    <scope>NUCLEOTIDE SEQUENCE [LARGE SCALE GENOMIC DNA]</scope>
    <source>
        <strain evidence="3 4">CCFEE 6328</strain>
    </source>
</reference>
<keyword evidence="2" id="KW-0732">Signal</keyword>
<feature type="signal peptide" evidence="2">
    <location>
        <begin position="1"/>
        <end position="23"/>
    </location>
</feature>
<feature type="region of interest" description="Disordered" evidence="1">
    <location>
        <begin position="312"/>
        <end position="335"/>
    </location>
</feature>
<evidence type="ECO:0000256" key="1">
    <source>
        <dbReference type="SAM" id="MobiDB-lite"/>
    </source>
</evidence>
<organism evidence="3 4">
    <name type="scientific">Exophiala sideris</name>
    <dbReference type="NCBI Taxonomy" id="1016849"/>
    <lineage>
        <taxon>Eukaryota</taxon>
        <taxon>Fungi</taxon>
        <taxon>Dikarya</taxon>
        <taxon>Ascomycota</taxon>
        <taxon>Pezizomycotina</taxon>
        <taxon>Eurotiomycetes</taxon>
        <taxon>Chaetothyriomycetidae</taxon>
        <taxon>Chaetothyriales</taxon>
        <taxon>Herpotrichiellaceae</taxon>
        <taxon>Exophiala</taxon>
    </lineage>
</organism>
<proteinExistence type="predicted"/>
<feature type="region of interest" description="Disordered" evidence="1">
    <location>
        <begin position="376"/>
        <end position="406"/>
    </location>
</feature>
<evidence type="ECO:0000313" key="4">
    <source>
        <dbReference type="Proteomes" id="UP001345691"/>
    </source>
</evidence>
<keyword evidence="4" id="KW-1185">Reference proteome</keyword>
<sequence>MALTGSSVIKAALTLLAACGVFGNPLTTIEPCPDATKLKLAPITVSTQYQPVSTCDPTTACIKGKCSTIYPFTTYPYVSTVVPCAWNGTTTQMATVTDVSQPFRVSEYLETLTQVTTMPSVGKTNRRGRLNDERITVHETVTRRAIAPFNEVGAFMIPGWDGSGLCQKCIQEDGSRSQLLDIIECRSGASASGKEYEECVEWYETVIAPPTTSATVQARCASSGTISHAGIYTWTFPQIAPAVTVTASPTTVTVTVNGQPSVSVQPDVQVIPGQPWNAYITKSFSGPTTFDFDVYVTKIILVDVPYMTHSAENSRSVPIPTGSSSKTNGNQGDKWWPLPEGSTSWSTAYGGGQVWSDWNPTSSAKALSATGPIGASTRATVTPSGKVDPIGGTPLSSSSMPISMSTTGHVTSSRIVGPIGGLTSSLFNTATTRTLLSSSVSRPTTSSTPVSLSSATTTAISTSSSSYSSSSSMVTGVTSVSTRGGVTTGSATSTTTVTASGTGFYLQISGTAVASLRRRQDITQYLGFDSNNNGIAVADIASAAFIYRGDDGTSLLSDDLFIGTSVSDESPVQRFSELPDGFDSWQIVDDLAELRGTAGFCFDDDLVYAYTASETCADPVVVVTTNSTATSTTATASTHRPSTSVFLKHLDSNIYNDAGALNSHQLRVLGVHDVIIFKSAIVVIKLIGRVYHWIYIIVKHIDVYFGSHHTIDIAGV</sequence>
<name>A0ABR0JS54_9EURO</name>
<dbReference type="EMBL" id="JAVRRF010000001">
    <property type="protein sequence ID" value="KAK5068786.1"/>
    <property type="molecule type" value="Genomic_DNA"/>
</dbReference>
<gene>
    <name evidence="3" type="ORF">LTR69_000907</name>
</gene>
<accession>A0ABR0JS54</accession>
<evidence type="ECO:0000256" key="2">
    <source>
        <dbReference type="SAM" id="SignalP"/>
    </source>
</evidence>
<dbReference type="Proteomes" id="UP001345691">
    <property type="component" value="Unassembled WGS sequence"/>
</dbReference>
<protein>
    <submittedName>
        <fullName evidence="3">Uncharacterized protein</fullName>
    </submittedName>
</protein>
<comment type="caution">
    <text evidence="3">The sequence shown here is derived from an EMBL/GenBank/DDBJ whole genome shotgun (WGS) entry which is preliminary data.</text>
</comment>
<feature type="compositionally biased region" description="Low complexity" evidence="1">
    <location>
        <begin position="396"/>
        <end position="405"/>
    </location>
</feature>